<organism evidence="1 2">
    <name type="scientific">Paramecium octaurelia</name>
    <dbReference type="NCBI Taxonomy" id="43137"/>
    <lineage>
        <taxon>Eukaryota</taxon>
        <taxon>Sar</taxon>
        <taxon>Alveolata</taxon>
        <taxon>Ciliophora</taxon>
        <taxon>Intramacronucleata</taxon>
        <taxon>Oligohymenophorea</taxon>
        <taxon>Peniculida</taxon>
        <taxon>Parameciidae</taxon>
        <taxon>Paramecium</taxon>
    </lineage>
</organism>
<proteinExistence type="predicted"/>
<evidence type="ECO:0000313" key="2">
    <source>
        <dbReference type="Proteomes" id="UP000683925"/>
    </source>
</evidence>
<keyword evidence="2" id="KW-1185">Reference proteome</keyword>
<reference evidence="1" key="1">
    <citation type="submission" date="2021-01" db="EMBL/GenBank/DDBJ databases">
        <authorList>
            <consortium name="Genoscope - CEA"/>
            <person name="William W."/>
        </authorList>
    </citation>
    <scope>NUCLEOTIDE SEQUENCE</scope>
</reference>
<evidence type="ECO:0000313" key="1">
    <source>
        <dbReference type="EMBL" id="CAD8188036.1"/>
    </source>
</evidence>
<dbReference type="EMBL" id="CAJJDP010000090">
    <property type="protein sequence ID" value="CAD8188036.1"/>
    <property type="molecule type" value="Genomic_DNA"/>
</dbReference>
<accession>A0A8S1WQQ6</accession>
<gene>
    <name evidence="1" type="ORF">POCTA_138.1.T0910202</name>
</gene>
<dbReference type="Proteomes" id="UP000683925">
    <property type="component" value="Unassembled WGS sequence"/>
</dbReference>
<sequence length="119" mass="14105">MGLVLWFGIYPKKITIINSITDALRLCLMFSAQQKKQLLYFWRLGQINHCWKQINQNEWQSSKPYGQHNGLVSCLILNKQEDQFISGGLIIRLESGMWIQQKMIQPTFIFLMVFYLIYL</sequence>
<name>A0A8S1WQQ6_PAROT</name>
<dbReference type="AlphaFoldDB" id="A0A8S1WQQ6"/>
<protein>
    <submittedName>
        <fullName evidence="1">Uncharacterized protein</fullName>
    </submittedName>
</protein>
<comment type="caution">
    <text evidence="1">The sequence shown here is derived from an EMBL/GenBank/DDBJ whole genome shotgun (WGS) entry which is preliminary data.</text>
</comment>